<dbReference type="AlphaFoldDB" id="A0A1Z4MYW7"/>
<reference evidence="2 3" key="1">
    <citation type="submission" date="2017-06" db="EMBL/GenBank/DDBJ databases">
        <title>Genome sequencing of cyanobaciteial culture collection at National Institute for Environmental Studies (NIES).</title>
        <authorList>
            <person name="Hirose Y."/>
            <person name="Shimura Y."/>
            <person name="Fujisawa T."/>
            <person name="Nakamura Y."/>
            <person name="Kawachi M."/>
        </authorList>
    </citation>
    <scope>NUCLEOTIDE SEQUENCE [LARGE SCALE GENOMIC DNA]</scope>
    <source>
        <strain evidence="2 3">NIES-37</strain>
    </source>
</reference>
<dbReference type="EMBL" id="AP018248">
    <property type="protein sequence ID" value="BAY98531.1"/>
    <property type="molecule type" value="Genomic_DNA"/>
</dbReference>
<dbReference type="SUPFAM" id="SSF47090">
    <property type="entry name" value="PGBD-like"/>
    <property type="match status" value="1"/>
</dbReference>
<organism evidence="2 3">
    <name type="scientific">Tolypothrix tenuis PCC 7101</name>
    <dbReference type="NCBI Taxonomy" id="231146"/>
    <lineage>
        <taxon>Bacteria</taxon>
        <taxon>Bacillati</taxon>
        <taxon>Cyanobacteriota</taxon>
        <taxon>Cyanophyceae</taxon>
        <taxon>Nostocales</taxon>
        <taxon>Tolypothrichaceae</taxon>
        <taxon>Tolypothrix</taxon>
    </lineage>
</organism>
<evidence type="ECO:0000313" key="3">
    <source>
        <dbReference type="Proteomes" id="UP000218785"/>
    </source>
</evidence>
<dbReference type="Gene3D" id="1.10.101.10">
    <property type="entry name" value="PGBD-like superfamily/PGBD"/>
    <property type="match status" value="1"/>
</dbReference>
<dbReference type="Pfam" id="PF01471">
    <property type="entry name" value="PG_binding_1"/>
    <property type="match status" value="1"/>
</dbReference>
<dbReference type="Proteomes" id="UP000218785">
    <property type="component" value="Chromosome"/>
</dbReference>
<dbReference type="KEGG" id="ttq:NIES37_24810"/>
<gene>
    <name evidence="2" type="ORF">NIES37_24810</name>
</gene>
<dbReference type="RefSeq" id="WP_190446038.1">
    <property type="nucleotide sequence ID" value="NZ_CAWNJS010000001.1"/>
</dbReference>
<sequence length="85" mass="9052">MQNPPNPSQPLNARATANLSLPTLRFGDSGDAVRVLQRLLLGNGYSVKIDGVFGALTETAVKAFQNQGNIKADGIVGSNTWRKLT</sequence>
<dbReference type="InterPro" id="IPR036365">
    <property type="entry name" value="PGBD-like_sf"/>
</dbReference>
<proteinExistence type="predicted"/>
<dbReference type="InterPro" id="IPR002477">
    <property type="entry name" value="Peptidoglycan-bd-like"/>
</dbReference>
<accession>A0A1Z4MYW7</accession>
<feature type="domain" description="Peptidoglycan binding-like" evidence="1">
    <location>
        <begin position="29"/>
        <end position="84"/>
    </location>
</feature>
<name>A0A1Z4MYW7_9CYAN</name>
<evidence type="ECO:0000259" key="1">
    <source>
        <dbReference type="Pfam" id="PF01471"/>
    </source>
</evidence>
<protein>
    <submittedName>
        <fullName evidence="2">Peptidoglycan binding domain-containing protein</fullName>
    </submittedName>
</protein>
<dbReference type="InterPro" id="IPR036366">
    <property type="entry name" value="PGBDSf"/>
</dbReference>
<evidence type="ECO:0000313" key="2">
    <source>
        <dbReference type="EMBL" id="BAY98531.1"/>
    </source>
</evidence>
<keyword evidence="3" id="KW-1185">Reference proteome</keyword>